<dbReference type="EMBL" id="CP035733">
    <property type="protein sequence ID" value="QGY81281.1"/>
    <property type="molecule type" value="Genomic_DNA"/>
</dbReference>
<name>A0A6I6LA66_9SPHN</name>
<gene>
    <name evidence="2" type="ORF">EUU25_12045</name>
</gene>
<dbReference type="AlphaFoldDB" id="A0A6I6LA66"/>
<dbReference type="OrthoDB" id="9990090at2"/>
<dbReference type="Proteomes" id="UP000428803">
    <property type="component" value="Chromosome"/>
</dbReference>
<accession>A0A6I6LA66</accession>
<evidence type="ECO:0000256" key="1">
    <source>
        <dbReference type="SAM" id="MobiDB-lite"/>
    </source>
</evidence>
<organism evidence="2 3">
    <name type="scientific">Sphingorhabdus lacus</name>
    <dbReference type="NCBI Taxonomy" id="392610"/>
    <lineage>
        <taxon>Bacteria</taxon>
        <taxon>Pseudomonadati</taxon>
        <taxon>Pseudomonadota</taxon>
        <taxon>Alphaproteobacteria</taxon>
        <taxon>Sphingomonadales</taxon>
        <taxon>Sphingomonadaceae</taxon>
        <taxon>Sphingorhabdus</taxon>
    </lineage>
</organism>
<evidence type="ECO:0000313" key="3">
    <source>
        <dbReference type="Proteomes" id="UP000428803"/>
    </source>
</evidence>
<dbReference type="RefSeq" id="WP_158901302.1">
    <property type="nucleotide sequence ID" value="NZ_CP035733.1"/>
</dbReference>
<sequence>MALQENKMDFVEECKNLQARNAPVETAIVAHAENIQRARAQGVPLNIIYKKLSENGEAVGKGYSSFRQAIARLDTRGWPTTSGARSEPTPQSSLSAEEPLRNSPNPDRFGDKSRTSAF</sequence>
<reference evidence="3" key="1">
    <citation type="submission" date="2019-01" db="EMBL/GenBank/DDBJ databases">
        <title>Sphingorhabdus lacus sp.nov., isolated from an oligotrophic freshwater lake.</title>
        <authorList>
            <person name="Park M."/>
        </authorList>
    </citation>
    <scope>NUCLEOTIDE SEQUENCE [LARGE SCALE GENOMIC DNA]</scope>
    <source>
        <strain evidence="3">IMCC1753</strain>
    </source>
</reference>
<dbReference type="KEGG" id="slaa:EUU25_12045"/>
<protein>
    <submittedName>
        <fullName evidence="2">Uncharacterized protein</fullName>
    </submittedName>
</protein>
<keyword evidence="3" id="KW-1185">Reference proteome</keyword>
<feature type="compositionally biased region" description="Basic and acidic residues" evidence="1">
    <location>
        <begin position="108"/>
        <end position="118"/>
    </location>
</feature>
<feature type="compositionally biased region" description="Polar residues" evidence="1">
    <location>
        <begin position="78"/>
        <end position="95"/>
    </location>
</feature>
<evidence type="ECO:0000313" key="2">
    <source>
        <dbReference type="EMBL" id="QGY81281.1"/>
    </source>
</evidence>
<feature type="region of interest" description="Disordered" evidence="1">
    <location>
        <begin position="74"/>
        <end position="118"/>
    </location>
</feature>
<proteinExistence type="predicted"/>